<reference evidence="1 2" key="1">
    <citation type="journal article" date="2020" name="Fungal Divers.">
        <title>Resolving the Mortierellaceae phylogeny through synthesis of multi-gene phylogenetics and phylogenomics.</title>
        <authorList>
            <person name="Vandepol N."/>
            <person name="Liber J."/>
            <person name="Desiro A."/>
            <person name="Na H."/>
            <person name="Kennedy M."/>
            <person name="Barry K."/>
            <person name="Grigoriev I.V."/>
            <person name="Miller A.N."/>
            <person name="O'Donnell K."/>
            <person name="Stajich J.E."/>
            <person name="Bonito G."/>
        </authorList>
    </citation>
    <scope>NUCLEOTIDE SEQUENCE [LARGE SCALE GENOMIC DNA]</scope>
    <source>
        <strain evidence="1 2">AD045</strain>
    </source>
</reference>
<dbReference type="Proteomes" id="UP001194696">
    <property type="component" value="Unassembled WGS sequence"/>
</dbReference>
<dbReference type="EMBL" id="JAAAIM010002144">
    <property type="protein sequence ID" value="KAG0273882.1"/>
    <property type="molecule type" value="Genomic_DNA"/>
</dbReference>
<organism evidence="1 2">
    <name type="scientific">Linnemannia gamsii</name>
    <dbReference type="NCBI Taxonomy" id="64522"/>
    <lineage>
        <taxon>Eukaryota</taxon>
        <taxon>Fungi</taxon>
        <taxon>Fungi incertae sedis</taxon>
        <taxon>Mucoromycota</taxon>
        <taxon>Mortierellomycotina</taxon>
        <taxon>Mortierellomycetes</taxon>
        <taxon>Mortierellales</taxon>
        <taxon>Mortierellaceae</taxon>
        <taxon>Linnemannia</taxon>
    </lineage>
</organism>
<evidence type="ECO:0000313" key="1">
    <source>
        <dbReference type="EMBL" id="KAG0273882.1"/>
    </source>
</evidence>
<accession>A0ABQ7JI27</accession>
<feature type="non-terminal residue" evidence="1">
    <location>
        <position position="72"/>
    </location>
</feature>
<comment type="caution">
    <text evidence="1">The sequence shown here is derived from an EMBL/GenBank/DDBJ whole genome shotgun (WGS) entry which is preliminary data.</text>
</comment>
<protein>
    <submittedName>
        <fullName evidence="1">Uncharacterized protein</fullName>
    </submittedName>
</protein>
<keyword evidence="2" id="KW-1185">Reference proteome</keyword>
<sequence length="72" mass="8132">MDKLLQELAALREEVGLLREERTPYAFANAEPPLQKLVFNEDHKELYPAGIASAEQFFSRPSDDPDVIAKTT</sequence>
<name>A0ABQ7JI27_9FUNG</name>
<proteinExistence type="predicted"/>
<gene>
    <name evidence="1" type="ORF">BGZ96_004616</name>
</gene>
<evidence type="ECO:0000313" key="2">
    <source>
        <dbReference type="Proteomes" id="UP001194696"/>
    </source>
</evidence>